<dbReference type="NCBIfam" id="NF000840">
    <property type="entry name" value="PRK00071.1-3"/>
    <property type="match status" value="1"/>
</dbReference>
<gene>
    <name evidence="10" type="primary">nadD</name>
    <name evidence="12" type="ORF">OWO01_03730</name>
</gene>
<dbReference type="GO" id="GO:0009435">
    <property type="term" value="P:NAD+ biosynthetic process"/>
    <property type="evidence" value="ECO:0007669"/>
    <property type="project" value="UniProtKB-UniRule"/>
</dbReference>
<keyword evidence="7 10" id="KW-0067">ATP-binding</keyword>
<dbReference type="GO" id="GO:0005524">
    <property type="term" value="F:ATP binding"/>
    <property type="evidence" value="ECO:0007669"/>
    <property type="project" value="UniProtKB-KW"/>
</dbReference>
<comment type="catalytic activity">
    <reaction evidence="9 10">
        <text>nicotinate beta-D-ribonucleotide + ATP + H(+) = deamido-NAD(+) + diphosphate</text>
        <dbReference type="Rhea" id="RHEA:22860"/>
        <dbReference type="ChEBI" id="CHEBI:15378"/>
        <dbReference type="ChEBI" id="CHEBI:30616"/>
        <dbReference type="ChEBI" id="CHEBI:33019"/>
        <dbReference type="ChEBI" id="CHEBI:57502"/>
        <dbReference type="ChEBI" id="CHEBI:58437"/>
        <dbReference type="EC" id="2.7.7.18"/>
    </reaction>
</comment>
<keyword evidence="4 10" id="KW-0808">Transferase</keyword>
<dbReference type="GO" id="GO:0004515">
    <property type="term" value="F:nicotinate-nucleotide adenylyltransferase activity"/>
    <property type="evidence" value="ECO:0007669"/>
    <property type="project" value="UniProtKB-UniRule"/>
</dbReference>
<name>A0A9J6R9G6_9BACI</name>
<protein>
    <recommendedName>
        <fullName evidence="10">Probable nicotinate-nucleotide adenylyltransferase</fullName>
        <ecNumber evidence="10">2.7.7.18</ecNumber>
    </recommendedName>
    <alternativeName>
        <fullName evidence="10">Deamido-NAD(+) diphosphorylase</fullName>
    </alternativeName>
    <alternativeName>
        <fullName evidence="10">Deamido-NAD(+) pyrophosphorylase</fullName>
    </alternativeName>
    <alternativeName>
        <fullName evidence="10">Nicotinate mononucleotide adenylyltransferase</fullName>
        <shortName evidence="10">NaMN adenylyltransferase</shortName>
    </alternativeName>
</protein>
<dbReference type="EC" id="2.7.7.18" evidence="10"/>
<keyword evidence="13" id="KW-1185">Reference proteome</keyword>
<dbReference type="SUPFAM" id="SSF52374">
    <property type="entry name" value="Nucleotidylyl transferase"/>
    <property type="match status" value="1"/>
</dbReference>
<evidence type="ECO:0000259" key="11">
    <source>
        <dbReference type="Pfam" id="PF01467"/>
    </source>
</evidence>
<evidence type="ECO:0000256" key="5">
    <source>
        <dbReference type="ARBA" id="ARBA00022695"/>
    </source>
</evidence>
<accession>A0A9J6R9G6</accession>
<dbReference type="PANTHER" id="PTHR39321">
    <property type="entry name" value="NICOTINATE-NUCLEOTIDE ADENYLYLTRANSFERASE-RELATED"/>
    <property type="match status" value="1"/>
</dbReference>
<evidence type="ECO:0000256" key="9">
    <source>
        <dbReference type="ARBA" id="ARBA00048721"/>
    </source>
</evidence>
<dbReference type="InterPro" id="IPR004821">
    <property type="entry name" value="Cyt_trans-like"/>
</dbReference>
<dbReference type="CDD" id="cd02165">
    <property type="entry name" value="NMNAT"/>
    <property type="match status" value="1"/>
</dbReference>
<dbReference type="PANTHER" id="PTHR39321:SF3">
    <property type="entry name" value="PHOSPHOPANTETHEINE ADENYLYLTRANSFERASE"/>
    <property type="match status" value="1"/>
</dbReference>
<keyword evidence="3 10" id="KW-0662">Pyridine nucleotide biosynthesis</keyword>
<keyword evidence="6 10" id="KW-0547">Nucleotide-binding</keyword>
<dbReference type="Gene3D" id="3.40.50.620">
    <property type="entry name" value="HUPs"/>
    <property type="match status" value="1"/>
</dbReference>
<comment type="caution">
    <text evidence="12">The sequence shown here is derived from an EMBL/GenBank/DDBJ whole genome shotgun (WGS) entry which is preliminary data.</text>
</comment>
<evidence type="ECO:0000256" key="7">
    <source>
        <dbReference type="ARBA" id="ARBA00022840"/>
    </source>
</evidence>
<evidence type="ECO:0000256" key="8">
    <source>
        <dbReference type="ARBA" id="ARBA00023027"/>
    </source>
</evidence>
<comment type="similarity">
    <text evidence="10">Belongs to the NadD family.</text>
</comment>
<evidence type="ECO:0000256" key="3">
    <source>
        <dbReference type="ARBA" id="ARBA00022642"/>
    </source>
</evidence>
<keyword evidence="5 10" id="KW-0548">Nucleotidyltransferase</keyword>
<reference evidence="12" key="1">
    <citation type="submission" date="2022-11" db="EMBL/GenBank/DDBJ databases">
        <title>WGS of Natronobacillus azotifigens 24KS-1, an anaerobic diazotrophic haloalkaliphile from soda-rich habitats.</title>
        <authorList>
            <person name="Sorokin D.Y."/>
            <person name="Merkel A.Y."/>
        </authorList>
    </citation>
    <scope>NUCLEOTIDE SEQUENCE</scope>
    <source>
        <strain evidence="12">24KS-1</strain>
    </source>
</reference>
<sequence>MKKVGLLGGTFDPPHLGHLLIAEEVYEQLKLDEVWFIPSGEPPHKEKASVSARDRVDMVESAIQDNHHFSINTIEVNRLGKSYTVDTIEALLKEYPNNQFYFIIGADMVEYLPKWSRIDKLIEQVQFVGVKRPDYELNTTYPIIALDIPELAISSTEIRKRLANNRSIRYLVPEKVLEVIKERKLYESS</sequence>
<dbReference type="Proteomes" id="UP001084197">
    <property type="component" value="Unassembled WGS sequence"/>
</dbReference>
<comment type="pathway">
    <text evidence="2 10">Cofactor biosynthesis; NAD(+) biosynthesis; deamido-NAD(+) from nicotinate D-ribonucleotide: step 1/1.</text>
</comment>
<organism evidence="12 13">
    <name type="scientific">Natronobacillus azotifigens</name>
    <dbReference type="NCBI Taxonomy" id="472978"/>
    <lineage>
        <taxon>Bacteria</taxon>
        <taxon>Bacillati</taxon>
        <taxon>Bacillota</taxon>
        <taxon>Bacilli</taxon>
        <taxon>Bacillales</taxon>
        <taxon>Bacillaceae</taxon>
        <taxon>Natronobacillus</taxon>
    </lineage>
</organism>
<evidence type="ECO:0000313" key="12">
    <source>
        <dbReference type="EMBL" id="MCZ0702322.1"/>
    </source>
</evidence>
<dbReference type="Pfam" id="PF01467">
    <property type="entry name" value="CTP_transf_like"/>
    <property type="match status" value="1"/>
</dbReference>
<dbReference type="InterPro" id="IPR014729">
    <property type="entry name" value="Rossmann-like_a/b/a_fold"/>
</dbReference>
<dbReference type="InterPro" id="IPR005248">
    <property type="entry name" value="NadD/NMNAT"/>
</dbReference>
<dbReference type="NCBIfam" id="TIGR00125">
    <property type="entry name" value="cyt_tran_rel"/>
    <property type="match status" value="1"/>
</dbReference>
<comment type="function">
    <text evidence="1 10">Catalyzes the reversible adenylation of nicotinate mononucleotide (NaMN) to nicotinic acid adenine dinucleotide (NaAD).</text>
</comment>
<dbReference type="RefSeq" id="WP_268779091.1">
    <property type="nucleotide sequence ID" value="NZ_JAPRAT010000005.1"/>
</dbReference>
<evidence type="ECO:0000256" key="1">
    <source>
        <dbReference type="ARBA" id="ARBA00002324"/>
    </source>
</evidence>
<dbReference type="AlphaFoldDB" id="A0A9J6R9G6"/>
<evidence type="ECO:0000256" key="10">
    <source>
        <dbReference type="HAMAP-Rule" id="MF_00244"/>
    </source>
</evidence>
<evidence type="ECO:0000256" key="6">
    <source>
        <dbReference type="ARBA" id="ARBA00022741"/>
    </source>
</evidence>
<proteinExistence type="inferred from homology"/>
<evidence type="ECO:0000256" key="4">
    <source>
        <dbReference type="ARBA" id="ARBA00022679"/>
    </source>
</evidence>
<dbReference type="HAMAP" id="MF_00244">
    <property type="entry name" value="NaMN_adenylyltr"/>
    <property type="match status" value="1"/>
</dbReference>
<dbReference type="NCBIfam" id="TIGR00482">
    <property type="entry name" value="nicotinate (nicotinamide) nucleotide adenylyltransferase"/>
    <property type="match status" value="1"/>
</dbReference>
<feature type="domain" description="Cytidyltransferase-like" evidence="11">
    <location>
        <begin position="6"/>
        <end position="161"/>
    </location>
</feature>
<dbReference type="NCBIfam" id="NF000841">
    <property type="entry name" value="PRK00071.1-4"/>
    <property type="match status" value="1"/>
</dbReference>
<keyword evidence="8 10" id="KW-0520">NAD</keyword>
<evidence type="ECO:0000256" key="2">
    <source>
        <dbReference type="ARBA" id="ARBA00005019"/>
    </source>
</evidence>
<evidence type="ECO:0000313" key="13">
    <source>
        <dbReference type="Proteomes" id="UP001084197"/>
    </source>
</evidence>
<dbReference type="EMBL" id="JAPRAT010000005">
    <property type="protein sequence ID" value="MCZ0702322.1"/>
    <property type="molecule type" value="Genomic_DNA"/>
</dbReference>